<evidence type="ECO:0000313" key="4">
    <source>
        <dbReference type="EMBL" id="MFC5713252.1"/>
    </source>
</evidence>
<protein>
    <submittedName>
        <fullName evidence="4">PucR family transcriptional regulator</fullName>
    </submittedName>
</protein>
<proteinExistence type="inferred from homology"/>
<evidence type="ECO:0000259" key="2">
    <source>
        <dbReference type="Pfam" id="PF13556"/>
    </source>
</evidence>
<keyword evidence="5" id="KW-1185">Reference proteome</keyword>
<name>A0ABW0YP77_9BACI</name>
<evidence type="ECO:0000313" key="5">
    <source>
        <dbReference type="Proteomes" id="UP001596142"/>
    </source>
</evidence>
<feature type="domain" description="CdaR GGDEF-like" evidence="3">
    <location>
        <begin position="172"/>
        <end position="296"/>
    </location>
</feature>
<gene>
    <name evidence="4" type="ORF">ACFPU1_10680</name>
</gene>
<evidence type="ECO:0000256" key="1">
    <source>
        <dbReference type="ARBA" id="ARBA00006754"/>
    </source>
</evidence>
<comment type="caution">
    <text evidence="4">The sequence shown here is derived from an EMBL/GenBank/DDBJ whole genome shotgun (WGS) entry which is preliminary data.</text>
</comment>
<dbReference type="InterPro" id="IPR042070">
    <property type="entry name" value="PucR_C-HTH_sf"/>
</dbReference>
<dbReference type="Pfam" id="PF17853">
    <property type="entry name" value="GGDEF_2"/>
    <property type="match status" value="1"/>
</dbReference>
<feature type="domain" description="PucR C-terminal helix-turn-helix" evidence="2">
    <location>
        <begin position="350"/>
        <end position="407"/>
    </location>
</feature>
<comment type="similarity">
    <text evidence="1">Belongs to the CdaR family.</text>
</comment>
<dbReference type="Pfam" id="PF13556">
    <property type="entry name" value="HTH_30"/>
    <property type="match status" value="1"/>
</dbReference>
<dbReference type="InterPro" id="IPR051448">
    <property type="entry name" value="CdaR-like_regulators"/>
</dbReference>
<dbReference type="RefSeq" id="WP_385940861.1">
    <property type="nucleotide sequence ID" value="NZ_JBHSOZ010000004.1"/>
</dbReference>
<dbReference type="InterPro" id="IPR025736">
    <property type="entry name" value="PucR_C-HTH_dom"/>
</dbReference>
<dbReference type="PANTHER" id="PTHR33744">
    <property type="entry name" value="CARBOHYDRATE DIACID REGULATOR"/>
    <property type="match status" value="1"/>
</dbReference>
<evidence type="ECO:0000259" key="3">
    <source>
        <dbReference type="Pfam" id="PF17853"/>
    </source>
</evidence>
<dbReference type="Proteomes" id="UP001596142">
    <property type="component" value="Unassembled WGS sequence"/>
</dbReference>
<dbReference type="Gene3D" id="1.10.10.2840">
    <property type="entry name" value="PucR C-terminal helix-turn-helix domain"/>
    <property type="match status" value="1"/>
</dbReference>
<dbReference type="PANTHER" id="PTHR33744:SF1">
    <property type="entry name" value="DNA-BINDING TRANSCRIPTIONAL ACTIVATOR ADER"/>
    <property type="match status" value="1"/>
</dbReference>
<accession>A0ABW0YP77</accession>
<sequence length="417" mass="47937">MNSLNKANPFQRKFDNLEQFADFLSEIIHCPVTIEDANHRLLAYSSHDNKTDAARVATIIGRRVPEKVINRLWKDGVIPALNKQDEPVIIPEIDDIGLGDRVAVAIRKGSEVLGYIWIVEAAHKGDQVDRNLLTLASEKAKKLLLHVSRQKVKREKDYQELFWELLTGNIHSHDEAVDRLSSITPSVPPCFSVMAFQIQGKLDDSIHKKITYLINTQQQVKVLLHTLDDRLLLLLASTSEESNSLSSINNFALLFLKQLKERFRIENVRAACSSIQEGDLTKTAFAYQEALSALSIKQQFPEETNDIVFYHDLGVFRYLNGLLEQRRDENHTHPGLRKLREYDSKNNTELYDTLETYLNRDGNINEAAKDLHVHVNTLNYRVKRICEIAQIDVKNPHYKLSLYLEIKLERLDPKHNL</sequence>
<reference evidence="5" key="1">
    <citation type="journal article" date="2019" name="Int. J. Syst. Evol. Microbiol.">
        <title>The Global Catalogue of Microorganisms (GCM) 10K type strain sequencing project: providing services to taxonomists for standard genome sequencing and annotation.</title>
        <authorList>
            <consortium name="The Broad Institute Genomics Platform"/>
            <consortium name="The Broad Institute Genome Sequencing Center for Infectious Disease"/>
            <person name="Wu L."/>
            <person name="Ma J."/>
        </authorList>
    </citation>
    <scope>NUCLEOTIDE SEQUENCE [LARGE SCALE GENOMIC DNA]</scope>
    <source>
        <strain evidence="5">CECT 7184</strain>
    </source>
</reference>
<dbReference type="InterPro" id="IPR041522">
    <property type="entry name" value="CdaR_GGDEF"/>
</dbReference>
<organism evidence="4 5">
    <name type="scientific">Thalassorhabdus alkalitolerans</name>
    <dbReference type="NCBI Taxonomy" id="2282697"/>
    <lineage>
        <taxon>Bacteria</taxon>
        <taxon>Bacillati</taxon>
        <taxon>Bacillota</taxon>
        <taxon>Bacilli</taxon>
        <taxon>Bacillales</taxon>
        <taxon>Bacillaceae</taxon>
        <taxon>Thalassorhabdus</taxon>
    </lineage>
</organism>
<dbReference type="EMBL" id="JBHSOZ010000004">
    <property type="protein sequence ID" value="MFC5713252.1"/>
    <property type="molecule type" value="Genomic_DNA"/>
</dbReference>